<reference evidence="2" key="2">
    <citation type="submission" date="2020-09" db="EMBL/GenBank/DDBJ databases">
        <authorList>
            <person name="Sun Q."/>
            <person name="Zhou Y."/>
        </authorList>
    </citation>
    <scope>NUCLEOTIDE SEQUENCE</scope>
    <source>
        <strain evidence="2">CGMCC 1.15762</strain>
    </source>
</reference>
<evidence type="ECO:0000313" key="2">
    <source>
        <dbReference type="EMBL" id="GGG79539.1"/>
    </source>
</evidence>
<feature type="region of interest" description="Disordered" evidence="1">
    <location>
        <begin position="1"/>
        <end position="23"/>
    </location>
</feature>
<dbReference type="Proteomes" id="UP000617145">
    <property type="component" value="Unassembled WGS sequence"/>
</dbReference>
<evidence type="ECO:0000313" key="3">
    <source>
        <dbReference type="Proteomes" id="UP000617145"/>
    </source>
</evidence>
<protein>
    <submittedName>
        <fullName evidence="2">Uncharacterized protein</fullName>
    </submittedName>
</protein>
<sequence length="54" mass="5654">MRMTQEADEAIPHEKGPRPNCSGGGLPVLGAYAKIAFSVAEGRITDAVLSASPW</sequence>
<name>A0A8J3EI58_9RHOB</name>
<evidence type="ECO:0000256" key="1">
    <source>
        <dbReference type="SAM" id="MobiDB-lite"/>
    </source>
</evidence>
<organism evidence="2 3">
    <name type="scientific">Salipiger pallidus</name>
    <dbReference type="NCBI Taxonomy" id="1775170"/>
    <lineage>
        <taxon>Bacteria</taxon>
        <taxon>Pseudomonadati</taxon>
        <taxon>Pseudomonadota</taxon>
        <taxon>Alphaproteobacteria</taxon>
        <taxon>Rhodobacterales</taxon>
        <taxon>Roseobacteraceae</taxon>
        <taxon>Salipiger</taxon>
    </lineage>
</organism>
<gene>
    <name evidence="2" type="ORF">GCM10011415_30930</name>
</gene>
<accession>A0A8J3EI58</accession>
<reference evidence="2" key="1">
    <citation type="journal article" date="2014" name="Int. J. Syst. Evol. Microbiol.">
        <title>Complete genome sequence of Corynebacterium casei LMG S-19264T (=DSM 44701T), isolated from a smear-ripened cheese.</title>
        <authorList>
            <consortium name="US DOE Joint Genome Institute (JGI-PGF)"/>
            <person name="Walter F."/>
            <person name="Albersmeier A."/>
            <person name="Kalinowski J."/>
            <person name="Ruckert C."/>
        </authorList>
    </citation>
    <scope>NUCLEOTIDE SEQUENCE</scope>
    <source>
        <strain evidence="2">CGMCC 1.15762</strain>
    </source>
</reference>
<proteinExistence type="predicted"/>
<dbReference type="AlphaFoldDB" id="A0A8J3EI58"/>
<keyword evidence="3" id="KW-1185">Reference proteome</keyword>
<dbReference type="EMBL" id="BMJV01000006">
    <property type="protein sequence ID" value="GGG79539.1"/>
    <property type="molecule type" value="Genomic_DNA"/>
</dbReference>
<comment type="caution">
    <text evidence="2">The sequence shown here is derived from an EMBL/GenBank/DDBJ whole genome shotgun (WGS) entry which is preliminary data.</text>
</comment>